<keyword evidence="6" id="KW-0732">Signal</keyword>
<dbReference type="NCBIfam" id="TIGR00225">
    <property type="entry name" value="prc"/>
    <property type="match status" value="1"/>
</dbReference>
<dbReference type="PROSITE" id="PS51257">
    <property type="entry name" value="PROKAR_LIPOPROTEIN"/>
    <property type="match status" value="1"/>
</dbReference>
<dbReference type="InterPro" id="IPR004447">
    <property type="entry name" value="Peptidase_S41A"/>
</dbReference>
<evidence type="ECO:0000313" key="8">
    <source>
        <dbReference type="EMBL" id="MQX35543.1"/>
    </source>
</evidence>
<feature type="domain" description="PDZ" evidence="7">
    <location>
        <begin position="170"/>
        <end position="239"/>
    </location>
</feature>
<dbReference type="PANTHER" id="PTHR32060:SF30">
    <property type="entry name" value="CARBOXY-TERMINAL PROCESSING PROTEASE CTPA"/>
    <property type="match status" value="1"/>
</dbReference>
<keyword evidence="2 5" id="KW-0645">Protease</keyword>
<evidence type="ECO:0000256" key="6">
    <source>
        <dbReference type="SAM" id="SignalP"/>
    </source>
</evidence>
<dbReference type="GO" id="GO:0006508">
    <property type="term" value="P:proteolysis"/>
    <property type="evidence" value="ECO:0007669"/>
    <property type="project" value="UniProtKB-KW"/>
</dbReference>
<accession>A0A7X2D2A1</accession>
<dbReference type="Gene3D" id="3.30.750.44">
    <property type="match status" value="1"/>
</dbReference>
<gene>
    <name evidence="8" type="ORF">GHC57_03335</name>
</gene>
<dbReference type="GO" id="GO:0007165">
    <property type="term" value="P:signal transduction"/>
    <property type="evidence" value="ECO:0007669"/>
    <property type="project" value="TreeGrafter"/>
</dbReference>
<protein>
    <submittedName>
        <fullName evidence="8">PDZ domain-containing protein</fullName>
    </submittedName>
</protein>
<dbReference type="InterPro" id="IPR001478">
    <property type="entry name" value="PDZ"/>
</dbReference>
<dbReference type="InterPro" id="IPR029045">
    <property type="entry name" value="ClpP/crotonase-like_dom_sf"/>
</dbReference>
<dbReference type="EMBL" id="WIVE01000005">
    <property type="protein sequence ID" value="MQX35543.1"/>
    <property type="molecule type" value="Genomic_DNA"/>
</dbReference>
<dbReference type="InterPro" id="IPR036034">
    <property type="entry name" value="PDZ_sf"/>
</dbReference>
<dbReference type="Pfam" id="PF17820">
    <property type="entry name" value="PDZ_6"/>
    <property type="match status" value="1"/>
</dbReference>
<name>A0A7X2D2A1_9PROT</name>
<evidence type="ECO:0000256" key="3">
    <source>
        <dbReference type="ARBA" id="ARBA00022801"/>
    </source>
</evidence>
<dbReference type="Gene3D" id="3.90.226.10">
    <property type="entry name" value="2-enoyl-CoA Hydratase, Chain A, domain 1"/>
    <property type="match status" value="1"/>
</dbReference>
<dbReference type="SUPFAM" id="SSF50156">
    <property type="entry name" value="PDZ domain-like"/>
    <property type="match status" value="1"/>
</dbReference>
<evidence type="ECO:0000256" key="4">
    <source>
        <dbReference type="ARBA" id="ARBA00022825"/>
    </source>
</evidence>
<dbReference type="CDD" id="cd06782">
    <property type="entry name" value="cpPDZ_CPP-like"/>
    <property type="match status" value="1"/>
</dbReference>
<dbReference type="InterPro" id="IPR005151">
    <property type="entry name" value="Tail-specific_protease"/>
</dbReference>
<comment type="caution">
    <text evidence="8">The sequence shown here is derived from an EMBL/GenBank/DDBJ whole genome shotgun (WGS) entry which is preliminary data.</text>
</comment>
<dbReference type="Proteomes" id="UP000434582">
    <property type="component" value="Unassembled WGS sequence"/>
</dbReference>
<dbReference type="PANTHER" id="PTHR32060">
    <property type="entry name" value="TAIL-SPECIFIC PROTEASE"/>
    <property type="match status" value="1"/>
</dbReference>
<dbReference type="AlphaFoldDB" id="A0A7X2D2A1"/>
<proteinExistence type="inferred from homology"/>
<evidence type="ECO:0000259" key="7">
    <source>
        <dbReference type="PROSITE" id="PS50106"/>
    </source>
</evidence>
<dbReference type="GO" id="GO:0008236">
    <property type="term" value="F:serine-type peptidase activity"/>
    <property type="evidence" value="ECO:0007669"/>
    <property type="project" value="UniProtKB-KW"/>
</dbReference>
<feature type="signal peptide" evidence="6">
    <location>
        <begin position="1"/>
        <end position="22"/>
    </location>
</feature>
<organism evidence="8 9">
    <name type="scientific">Roseospira navarrensis</name>
    <dbReference type="NCBI Taxonomy" id="140058"/>
    <lineage>
        <taxon>Bacteria</taxon>
        <taxon>Pseudomonadati</taxon>
        <taxon>Pseudomonadota</taxon>
        <taxon>Alphaproteobacteria</taxon>
        <taxon>Rhodospirillales</taxon>
        <taxon>Rhodospirillaceae</taxon>
        <taxon>Roseospira</taxon>
    </lineage>
</organism>
<keyword evidence="9" id="KW-1185">Reference proteome</keyword>
<evidence type="ECO:0000256" key="2">
    <source>
        <dbReference type="ARBA" id="ARBA00022670"/>
    </source>
</evidence>
<sequence length="536" mass="56884">MRHVPPLLLVGLALLGLAVAGCAPTRMPDAGAPVTDAAYEVPAAFTREDAQRMFAQGYISVSNRYIEPVDMASFVVAGLRGLHRFDPALDAVATDSAVEIRKGDRRIARFLQPDEDRGADWARLSIDAIQAARAVSPPLAEADAESIYDAVFDSALASLDRFSRYAGALEARLNRGSRNGFGGIGIVFSIHDDGGVMVEDVVRDGPAAAAGVQAGDRILSADGVSFDSADTDLVRERLRGPVGSIVRLTLLRGNTVTVAIERGLIVMPTVDLVLEEGVAVLRLSSFNQATTEAVADAVQEALSRGGPSGEPPRGFIIDMRGNPGGLLDQSVRVADLFLNDGTIVSTRGRHPEARQYYSATAGDIARGLPIVVLMDGDSASAAEILAAALQDSGRAVVIGTTSYGKGTVQTVIQLPNGGEITLTWSRFHSPSGYVLHGLGVPPVACTSGRASRTEPEVVESVLHDLRSQAAPIAQRLSSWRHTAFEDTEKRRTLRALCPAEHHEPNGLDERVARRLIQDHALYARAVGMAGVRAASR</sequence>
<dbReference type="SMART" id="SM00228">
    <property type="entry name" value="PDZ"/>
    <property type="match status" value="1"/>
</dbReference>
<keyword evidence="3 5" id="KW-0378">Hydrolase</keyword>
<keyword evidence="4 5" id="KW-0720">Serine protease</keyword>
<dbReference type="CDD" id="cd07560">
    <property type="entry name" value="Peptidase_S41_CPP"/>
    <property type="match status" value="1"/>
</dbReference>
<dbReference type="GO" id="GO:0030288">
    <property type="term" value="C:outer membrane-bounded periplasmic space"/>
    <property type="evidence" value="ECO:0007669"/>
    <property type="project" value="TreeGrafter"/>
</dbReference>
<dbReference type="GO" id="GO:0004175">
    <property type="term" value="F:endopeptidase activity"/>
    <property type="evidence" value="ECO:0007669"/>
    <property type="project" value="TreeGrafter"/>
</dbReference>
<dbReference type="SMART" id="SM00245">
    <property type="entry name" value="TSPc"/>
    <property type="match status" value="1"/>
</dbReference>
<evidence type="ECO:0000256" key="5">
    <source>
        <dbReference type="RuleBase" id="RU004404"/>
    </source>
</evidence>
<dbReference type="OrthoDB" id="9812068at2"/>
<dbReference type="Gene3D" id="2.30.42.10">
    <property type="match status" value="1"/>
</dbReference>
<dbReference type="Pfam" id="PF03572">
    <property type="entry name" value="Peptidase_S41"/>
    <property type="match status" value="1"/>
</dbReference>
<reference evidence="8 9" key="1">
    <citation type="submission" date="2019-10" db="EMBL/GenBank/DDBJ databases">
        <title>Draft whole-genome sequence of the purple nonsulfur photosynthetic bacterium Roseospira navarrensis DSM 15114.</title>
        <authorList>
            <person name="Kyndt J.A."/>
            <person name="Meyer T.E."/>
        </authorList>
    </citation>
    <scope>NUCLEOTIDE SEQUENCE [LARGE SCALE GENOMIC DNA]</scope>
    <source>
        <strain evidence="8 9">DSM 15114</strain>
    </source>
</reference>
<evidence type="ECO:0000313" key="9">
    <source>
        <dbReference type="Proteomes" id="UP000434582"/>
    </source>
</evidence>
<comment type="similarity">
    <text evidence="1 5">Belongs to the peptidase S41A family.</text>
</comment>
<dbReference type="RefSeq" id="WP_153341145.1">
    <property type="nucleotide sequence ID" value="NZ_WIVE01000005.1"/>
</dbReference>
<evidence type="ECO:0000256" key="1">
    <source>
        <dbReference type="ARBA" id="ARBA00009179"/>
    </source>
</evidence>
<dbReference type="PROSITE" id="PS50106">
    <property type="entry name" value="PDZ"/>
    <property type="match status" value="1"/>
</dbReference>
<feature type="chain" id="PRO_5030909851" evidence="6">
    <location>
        <begin position="23"/>
        <end position="536"/>
    </location>
</feature>
<dbReference type="SUPFAM" id="SSF52096">
    <property type="entry name" value="ClpP/crotonase"/>
    <property type="match status" value="1"/>
</dbReference>
<dbReference type="InterPro" id="IPR041489">
    <property type="entry name" value="PDZ_6"/>
</dbReference>